<dbReference type="EMBL" id="AZIM01001714">
    <property type="protein sequence ID" value="ETE65943.1"/>
    <property type="molecule type" value="Genomic_DNA"/>
</dbReference>
<name>V8NW94_OPHHA</name>
<dbReference type="PANTHER" id="PTHR33862:SF3">
    <property type="entry name" value="OROFACIAL CLEFT 1 CANDIDATE GENE 1 PROTEIN"/>
    <property type="match status" value="1"/>
</dbReference>
<dbReference type="AlphaFoldDB" id="V8NW94"/>
<keyword evidence="1" id="KW-1133">Transmembrane helix</keyword>
<organism evidence="2 3">
    <name type="scientific">Ophiophagus hannah</name>
    <name type="common">King cobra</name>
    <name type="synonym">Naja hannah</name>
    <dbReference type="NCBI Taxonomy" id="8665"/>
    <lineage>
        <taxon>Eukaryota</taxon>
        <taxon>Metazoa</taxon>
        <taxon>Chordata</taxon>
        <taxon>Craniata</taxon>
        <taxon>Vertebrata</taxon>
        <taxon>Euteleostomi</taxon>
        <taxon>Lepidosauria</taxon>
        <taxon>Squamata</taxon>
        <taxon>Bifurcata</taxon>
        <taxon>Unidentata</taxon>
        <taxon>Episquamata</taxon>
        <taxon>Toxicofera</taxon>
        <taxon>Serpentes</taxon>
        <taxon>Colubroidea</taxon>
        <taxon>Elapidae</taxon>
        <taxon>Elapinae</taxon>
        <taxon>Ophiophagus</taxon>
    </lineage>
</organism>
<feature type="transmembrane region" description="Helical" evidence="1">
    <location>
        <begin position="169"/>
        <end position="190"/>
    </location>
</feature>
<comment type="caution">
    <text evidence="2">The sequence shown here is derived from an EMBL/GenBank/DDBJ whole genome shotgun (WGS) entry which is preliminary data.</text>
</comment>
<keyword evidence="3" id="KW-1185">Reference proteome</keyword>
<dbReference type="InterPro" id="IPR031390">
    <property type="entry name" value="OFCC1"/>
</dbReference>
<accession>V8NW94</accession>
<proteinExistence type="predicted"/>
<dbReference type="PANTHER" id="PTHR33862">
    <property type="entry name" value="OROFACIAL CLEFT 1 CANDIDATE GENE 1 PROTEIN"/>
    <property type="match status" value="1"/>
</dbReference>
<sequence>MRSQDMFFAFSGTNTSSNHPTAASNSVSVETDNVCIYATTYGRNTILSLKEEDIKEDSAILSVVRESSCHPAVDANMSSRLAKHFYFGAYDAFFELGRGQWYSWDFLFQFYLYTVDLCYQNSLVHASEEMAMVVVGPLTLNTMMLLLILMRWGCQLLFDFFPFYLSKLIMAWGFWTVLDPLAVFVVDAFLGRLHYTADNPIADCAKLYWLFLRTEQTGIPGALITVLYNESWLLDLLQRIQGDETSFFVPCDLEISLQELSYLVKKAEQWRGIGGERRKSPEVVFSQGGTSVLIKWFWYVR</sequence>
<evidence type="ECO:0000313" key="2">
    <source>
        <dbReference type="EMBL" id="ETE65943.1"/>
    </source>
</evidence>
<reference evidence="2 3" key="1">
    <citation type="journal article" date="2013" name="Proc. Natl. Acad. Sci. U.S.A.">
        <title>The king cobra genome reveals dynamic gene evolution and adaptation in the snake venom system.</title>
        <authorList>
            <person name="Vonk F.J."/>
            <person name="Casewell N.R."/>
            <person name="Henkel C.V."/>
            <person name="Heimberg A.M."/>
            <person name="Jansen H.J."/>
            <person name="McCleary R.J."/>
            <person name="Kerkkamp H.M."/>
            <person name="Vos R.A."/>
            <person name="Guerreiro I."/>
            <person name="Calvete J.J."/>
            <person name="Wuster W."/>
            <person name="Woods A.E."/>
            <person name="Logan J.M."/>
            <person name="Harrison R.A."/>
            <person name="Castoe T.A."/>
            <person name="de Koning A.P."/>
            <person name="Pollock D.D."/>
            <person name="Yandell M."/>
            <person name="Calderon D."/>
            <person name="Renjifo C."/>
            <person name="Currier R.B."/>
            <person name="Salgado D."/>
            <person name="Pla D."/>
            <person name="Sanz L."/>
            <person name="Hyder A.S."/>
            <person name="Ribeiro J.M."/>
            <person name="Arntzen J.W."/>
            <person name="van den Thillart G.E."/>
            <person name="Boetzer M."/>
            <person name="Pirovano W."/>
            <person name="Dirks R.P."/>
            <person name="Spaink H.P."/>
            <person name="Duboule D."/>
            <person name="McGlinn E."/>
            <person name="Kini R.M."/>
            <person name="Richardson M.K."/>
        </authorList>
    </citation>
    <scope>NUCLEOTIDE SEQUENCE</scope>
    <source>
        <tissue evidence="2">Blood</tissue>
    </source>
</reference>
<dbReference type="Proteomes" id="UP000018936">
    <property type="component" value="Unassembled WGS sequence"/>
</dbReference>
<evidence type="ECO:0000313" key="3">
    <source>
        <dbReference type="Proteomes" id="UP000018936"/>
    </source>
</evidence>
<evidence type="ECO:0000256" key="1">
    <source>
        <dbReference type="SAM" id="Phobius"/>
    </source>
</evidence>
<dbReference type="OrthoDB" id="347244at2759"/>
<feature type="non-terminal residue" evidence="2">
    <location>
        <position position="301"/>
    </location>
</feature>
<gene>
    <name evidence="2" type="ORF">L345_08283</name>
</gene>
<keyword evidence="1" id="KW-0472">Membrane</keyword>
<keyword evidence="1" id="KW-0812">Transmembrane</keyword>
<protein>
    <submittedName>
        <fullName evidence="2">Uncharacterized protein</fullName>
    </submittedName>
</protein>
<feature type="transmembrane region" description="Helical" evidence="1">
    <location>
        <begin position="130"/>
        <end position="149"/>
    </location>
</feature>